<reference evidence="3 4" key="1">
    <citation type="submission" date="2019-05" db="EMBL/GenBank/DDBJ databases">
        <title>Draft Genome Sequences of Six Type Strains of the Genus Massilia.</title>
        <authorList>
            <person name="Miess H."/>
            <person name="Frediansyhah A."/>
            <person name="Gross H."/>
        </authorList>
    </citation>
    <scope>NUCLEOTIDE SEQUENCE [LARGE SCALE GENOMIC DNA]</scope>
    <source>
        <strain evidence="3 4">DSMZ 26121</strain>
    </source>
</reference>
<evidence type="ECO:0000256" key="1">
    <source>
        <dbReference type="SAM" id="SignalP"/>
    </source>
</evidence>
<dbReference type="Proteomes" id="UP000298763">
    <property type="component" value="Chromosome"/>
</dbReference>
<accession>A0ABX5UG63</accession>
<keyword evidence="4" id="KW-1185">Reference proteome</keyword>
<protein>
    <submittedName>
        <fullName evidence="3">PEP-CTERM sorting domain-containing protein</fullName>
    </submittedName>
</protein>
<dbReference type="EMBL" id="CP040017">
    <property type="protein sequence ID" value="QCP10754.1"/>
    <property type="molecule type" value="Genomic_DNA"/>
</dbReference>
<gene>
    <name evidence="3" type="ORF">FCL38_10175</name>
</gene>
<sequence>MELFVKKAAVAGILGLFAMASASADTLYFAYKGFYDDEYNVYRPNANLTGSFTANDLNADGIYSKDELVSLSFGRLDTTNTCWQAGPVTECLYVFSYSAEQGLTVDATYVVSDEHSATSTIVSTGDYYNHYGSSSRTLYSWTPETQFWVSTSPIPEPATWAMLGVGLSGLMLARRRRG</sequence>
<dbReference type="Pfam" id="PF07589">
    <property type="entry name" value="PEP-CTERM"/>
    <property type="match status" value="1"/>
</dbReference>
<evidence type="ECO:0000313" key="3">
    <source>
        <dbReference type="EMBL" id="QCP10754.1"/>
    </source>
</evidence>
<evidence type="ECO:0000259" key="2">
    <source>
        <dbReference type="Pfam" id="PF07589"/>
    </source>
</evidence>
<dbReference type="InterPro" id="IPR013424">
    <property type="entry name" value="Ice-binding_C"/>
</dbReference>
<name>A0ABX5UG63_9BURK</name>
<proteinExistence type="predicted"/>
<feature type="domain" description="Ice-binding protein C-terminal" evidence="2">
    <location>
        <begin position="153"/>
        <end position="176"/>
    </location>
</feature>
<feature type="signal peptide" evidence="1">
    <location>
        <begin position="1"/>
        <end position="24"/>
    </location>
</feature>
<evidence type="ECO:0000313" key="4">
    <source>
        <dbReference type="Proteomes" id="UP000298763"/>
    </source>
</evidence>
<feature type="chain" id="PRO_5045736945" evidence="1">
    <location>
        <begin position="25"/>
        <end position="178"/>
    </location>
</feature>
<keyword evidence="1" id="KW-0732">Signal</keyword>
<dbReference type="NCBIfam" id="TIGR02595">
    <property type="entry name" value="PEP_CTERM"/>
    <property type="match status" value="1"/>
</dbReference>
<organism evidence="3 4">
    <name type="scientific">Pseudoduganella umbonata</name>
    <dbReference type="NCBI Taxonomy" id="864828"/>
    <lineage>
        <taxon>Bacteria</taxon>
        <taxon>Pseudomonadati</taxon>
        <taxon>Pseudomonadota</taxon>
        <taxon>Betaproteobacteria</taxon>
        <taxon>Burkholderiales</taxon>
        <taxon>Oxalobacteraceae</taxon>
        <taxon>Telluria group</taxon>
        <taxon>Pseudoduganella</taxon>
    </lineage>
</organism>